<proteinExistence type="predicted"/>
<feature type="region of interest" description="Disordered" evidence="1">
    <location>
        <begin position="20"/>
        <end position="43"/>
    </location>
</feature>
<gene>
    <name evidence="2" type="ORF">CEXT_515351</name>
</gene>
<name>A0AAV4X722_CAEEX</name>
<accession>A0AAV4X722</accession>
<evidence type="ECO:0000313" key="2">
    <source>
        <dbReference type="EMBL" id="GIY89776.1"/>
    </source>
</evidence>
<dbReference type="AlphaFoldDB" id="A0AAV4X722"/>
<organism evidence="2 3">
    <name type="scientific">Caerostris extrusa</name>
    <name type="common">Bark spider</name>
    <name type="synonym">Caerostris bankana</name>
    <dbReference type="NCBI Taxonomy" id="172846"/>
    <lineage>
        <taxon>Eukaryota</taxon>
        <taxon>Metazoa</taxon>
        <taxon>Ecdysozoa</taxon>
        <taxon>Arthropoda</taxon>
        <taxon>Chelicerata</taxon>
        <taxon>Arachnida</taxon>
        <taxon>Araneae</taxon>
        <taxon>Araneomorphae</taxon>
        <taxon>Entelegynae</taxon>
        <taxon>Araneoidea</taxon>
        <taxon>Araneidae</taxon>
        <taxon>Caerostris</taxon>
    </lineage>
</organism>
<sequence>MKPLVAVFDATAKIPSVEAVPTLGPRPKNLSLAKKAKPTTMDR</sequence>
<evidence type="ECO:0000256" key="1">
    <source>
        <dbReference type="SAM" id="MobiDB-lite"/>
    </source>
</evidence>
<keyword evidence="3" id="KW-1185">Reference proteome</keyword>
<protein>
    <submittedName>
        <fullName evidence="2">Uncharacterized protein</fullName>
    </submittedName>
</protein>
<evidence type="ECO:0000313" key="3">
    <source>
        <dbReference type="Proteomes" id="UP001054945"/>
    </source>
</evidence>
<feature type="non-terminal residue" evidence="2">
    <location>
        <position position="43"/>
    </location>
</feature>
<dbReference type="Proteomes" id="UP001054945">
    <property type="component" value="Unassembled WGS sequence"/>
</dbReference>
<dbReference type="EMBL" id="BPLR01017259">
    <property type="protein sequence ID" value="GIY89776.1"/>
    <property type="molecule type" value="Genomic_DNA"/>
</dbReference>
<reference evidence="2 3" key="1">
    <citation type="submission" date="2021-06" db="EMBL/GenBank/DDBJ databases">
        <title>Caerostris extrusa draft genome.</title>
        <authorList>
            <person name="Kono N."/>
            <person name="Arakawa K."/>
        </authorList>
    </citation>
    <scope>NUCLEOTIDE SEQUENCE [LARGE SCALE GENOMIC DNA]</scope>
</reference>
<comment type="caution">
    <text evidence="2">The sequence shown here is derived from an EMBL/GenBank/DDBJ whole genome shotgun (WGS) entry which is preliminary data.</text>
</comment>